<sequence>MQPSDHRSTKPPPPKQTQFNSSNPQTKHCCPTAIYVITPQFRHTVHKYSPVGACPCSSLTLLTPRLSKPNPITLQVSKNLFTTSPLLFFLSHHTCKTKKNKKVNHKIIIHYILTFILHPPPPFPNLSYPTPLKQIPLFFFFFIFVNHKQEGQPTSLPPHPRRNNHNCRLTNYSSLPFNQGTNLCTRSIKPSQKKDTREEEEKTKNQQPPKQTSPGYY</sequence>
<reference evidence="2" key="1">
    <citation type="submission" date="2023-06" db="EMBL/GenBank/DDBJ databases">
        <title>Genome-scale phylogeny and comparative genomics of the fungal order Sordariales.</title>
        <authorList>
            <consortium name="Lawrence Berkeley National Laboratory"/>
            <person name="Hensen N."/>
            <person name="Bonometti L."/>
            <person name="Westerberg I."/>
            <person name="Brannstrom I.O."/>
            <person name="Guillou S."/>
            <person name="Cros-Aarteil S."/>
            <person name="Calhoun S."/>
            <person name="Haridas S."/>
            <person name="Kuo A."/>
            <person name="Mondo S."/>
            <person name="Pangilinan J."/>
            <person name="Riley R."/>
            <person name="Labutti K."/>
            <person name="Andreopoulos B."/>
            <person name="Lipzen A."/>
            <person name="Chen C."/>
            <person name="Yanf M."/>
            <person name="Daum C."/>
            <person name="Ng V."/>
            <person name="Clum A."/>
            <person name="Steindorff A."/>
            <person name="Ohm R."/>
            <person name="Martin F."/>
            <person name="Silar P."/>
            <person name="Natvig D."/>
            <person name="Lalanne C."/>
            <person name="Gautier V."/>
            <person name="Ament-Velasquez S.L."/>
            <person name="Kruys A."/>
            <person name="Hutchinson M.I."/>
            <person name="Powell A.J."/>
            <person name="Barry K."/>
            <person name="Miller A.N."/>
            <person name="Grigoriev I.V."/>
            <person name="Debuchy R."/>
            <person name="Gladieux P."/>
            <person name="Thoren M.H."/>
            <person name="Johannesson H."/>
        </authorList>
    </citation>
    <scope>NUCLEOTIDE SEQUENCE</scope>
    <source>
        <strain evidence="2">CBS 307.81</strain>
    </source>
</reference>
<dbReference type="AlphaFoldDB" id="A0AA40DFQ5"/>
<dbReference type="Proteomes" id="UP001174997">
    <property type="component" value="Unassembled WGS sequence"/>
</dbReference>
<feature type="compositionally biased region" description="Polar residues" evidence="1">
    <location>
        <begin position="16"/>
        <end position="26"/>
    </location>
</feature>
<proteinExistence type="predicted"/>
<evidence type="ECO:0000313" key="2">
    <source>
        <dbReference type="EMBL" id="KAK0673369.1"/>
    </source>
</evidence>
<feature type="compositionally biased region" description="Basic and acidic residues" evidence="1">
    <location>
        <begin position="192"/>
        <end position="204"/>
    </location>
</feature>
<keyword evidence="3" id="KW-1185">Reference proteome</keyword>
<feature type="region of interest" description="Disordered" evidence="1">
    <location>
        <begin position="152"/>
        <end position="171"/>
    </location>
</feature>
<name>A0AA40DFQ5_9PEZI</name>
<feature type="region of interest" description="Disordered" evidence="1">
    <location>
        <begin position="178"/>
        <end position="217"/>
    </location>
</feature>
<gene>
    <name evidence="2" type="ORF">QBC41DRAFT_312104</name>
</gene>
<feature type="compositionally biased region" description="Polar residues" evidence="1">
    <location>
        <begin position="205"/>
        <end position="217"/>
    </location>
</feature>
<evidence type="ECO:0000313" key="3">
    <source>
        <dbReference type="Proteomes" id="UP001174997"/>
    </source>
</evidence>
<organism evidence="2 3">
    <name type="scientific">Cercophora samala</name>
    <dbReference type="NCBI Taxonomy" id="330535"/>
    <lineage>
        <taxon>Eukaryota</taxon>
        <taxon>Fungi</taxon>
        <taxon>Dikarya</taxon>
        <taxon>Ascomycota</taxon>
        <taxon>Pezizomycotina</taxon>
        <taxon>Sordariomycetes</taxon>
        <taxon>Sordariomycetidae</taxon>
        <taxon>Sordariales</taxon>
        <taxon>Lasiosphaeriaceae</taxon>
        <taxon>Cercophora</taxon>
    </lineage>
</organism>
<comment type="caution">
    <text evidence="2">The sequence shown here is derived from an EMBL/GenBank/DDBJ whole genome shotgun (WGS) entry which is preliminary data.</text>
</comment>
<dbReference type="EMBL" id="JAULSY010000007">
    <property type="protein sequence ID" value="KAK0673369.1"/>
    <property type="molecule type" value="Genomic_DNA"/>
</dbReference>
<evidence type="ECO:0000256" key="1">
    <source>
        <dbReference type="SAM" id="MobiDB-lite"/>
    </source>
</evidence>
<protein>
    <submittedName>
        <fullName evidence="2">Uncharacterized protein</fullName>
    </submittedName>
</protein>
<feature type="region of interest" description="Disordered" evidence="1">
    <location>
        <begin position="1"/>
        <end position="26"/>
    </location>
</feature>
<accession>A0AA40DFQ5</accession>
<feature type="compositionally biased region" description="Polar residues" evidence="1">
    <location>
        <begin position="178"/>
        <end position="190"/>
    </location>
</feature>